<feature type="region of interest" description="Disordered" evidence="7">
    <location>
        <begin position="48"/>
        <end position="70"/>
    </location>
</feature>
<reference evidence="9 10" key="1">
    <citation type="submission" date="2024-07" db="EMBL/GenBank/DDBJ databases">
        <title>Section-level genome sequencing and comparative genomics of Aspergillus sections Usti and Cavernicolus.</title>
        <authorList>
            <consortium name="Lawrence Berkeley National Laboratory"/>
            <person name="Nybo J.L."/>
            <person name="Vesth T.C."/>
            <person name="Theobald S."/>
            <person name="Frisvad J.C."/>
            <person name="Larsen T.O."/>
            <person name="Kjaerboelling I."/>
            <person name="Rothschild-Mancinelli K."/>
            <person name="Lyhne E.K."/>
            <person name="Kogle M.E."/>
            <person name="Barry K."/>
            <person name="Clum A."/>
            <person name="Na H."/>
            <person name="Ledsgaard L."/>
            <person name="Lin J."/>
            <person name="Lipzen A."/>
            <person name="Kuo A."/>
            <person name="Riley R."/>
            <person name="Mondo S."/>
            <person name="LaButti K."/>
            <person name="Haridas S."/>
            <person name="Pangalinan J."/>
            <person name="Salamov A.A."/>
            <person name="Simmons B.A."/>
            <person name="Magnuson J.K."/>
            <person name="Chen J."/>
            <person name="Drula E."/>
            <person name="Henrissat B."/>
            <person name="Wiebenga A."/>
            <person name="Lubbers R.J."/>
            <person name="Gomes A.C."/>
            <person name="Makela M.R."/>
            <person name="Stajich J."/>
            <person name="Grigoriev I.V."/>
            <person name="Mortensen U.H."/>
            <person name="De vries R.P."/>
            <person name="Baker S.E."/>
            <person name="Andersen M.R."/>
        </authorList>
    </citation>
    <scope>NUCLEOTIDE SEQUENCE [LARGE SCALE GENOMIC DNA]</scope>
    <source>
        <strain evidence="9 10">CBS 600.67</strain>
    </source>
</reference>
<sequence length="552" mass="62062">MYRRQPPRRHACNRCVQLKVKCVPVGPGACQRCLRLGHPSSCVFPANVRGNNTPKPDSQQPSPTNQSTAVHEEDVGPIFHEAIDTELANKLLSKYRAHKMSQFPFVIIPPEVDLATLRQQSPFLLLCILTASLEHDLAIQDALEALVRKEVADRLIVNVERNMDLLQGLLVHAAWYHYHWRTYHTHIYMLLQMAIMVVVDLGLDRQESFRMQVIPIEGKEAADQARGSSAHTVAGQRALLGCYYLCSNSSIFRRQLDMRHTTWIDQCAGALSEKAECSTDLHLKQYIEVRSLARQNQMLFDEERRGPNHAPFAIWGRAIGLVTHHQAQTKDVMSSLDTNSDWALRIELGATATLVLGQALRRRRDVFKLQEMNHLGTLTASAHYVVDTFLSVPSAAVIHLPTSTFTTIWYALLSLSKLSLLFHPSEHQAIGVDKNTIHSKGVAIVRKFEELSLGADVWTSSKKVVGNMLAWLDKTNNNITAQFGPDSWQGQGTYLESQPVWPPSDSPEHVASMDMQFQLSDELDAAVWQQMLDSFTWVGPVTENDRDITALP</sequence>
<dbReference type="InterPro" id="IPR001138">
    <property type="entry name" value="Zn2Cys6_DnaBD"/>
</dbReference>
<dbReference type="Gene3D" id="4.10.240.10">
    <property type="entry name" value="Zn(2)-C6 fungal-type DNA-binding domain"/>
    <property type="match status" value="1"/>
</dbReference>
<evidence type="ECO:0000313" key="9">
    <source>
        <dbReference type="EMBL" id="KAL2822683.1"/>
    </source>
</evidence>
<dbReference type="Proteomes" id="UP001610335">
    <property type="component" value="Unassembled WGS sequence"/>
</dbReference>
<evidence type="ECO:0000259" key="8">
    <source>
        <dbReference type="PROSITE" id="PS50048"/>
    </source>
</evidence>
<dbReference type="InterPro" id="IPR051089">
    <property type="entry name" value="prtT"/>
</dbReference>
<dbReference type="CDD" id="cd12148">
    <property type="entry name" value="fungal_TF_MHR"/>
    <property type="match status" value="1"/>
</dbReference>
<name>A0ABR4I4J3_9EURO</name>
<proteinExistence type="predicted"/>
<dbReference type="PANTHER" id="PTHR31845">
    <property type="entry name" value="FINGER DOMAIN PROTEIN, PUTATIVE-RELATED"/>
    <property type="match status" value="1"/>
</dbReference>
<keyword evidence="4" id="KW-0238">DNA-binding</keyword>
<evidence type="ECO:0000256" key="7">
    <source>
        <dbReference type="SAM" id="MobiDB-lite"/>
    </source>
</evidence>
<comment type="subcellular location">
    <subcellularLocation>
        <location evidence="1">Nucleus</location>
    </subcellularLocation>
</comment>
<evidence type="ECO:0000256" key="2">
    <source>
        <dbReference type="ARBA" id="ARBA00022833"/>
    </source>
</evidence>
<keyword evidence="6" id="KW-0539">Nucleus</keyword>
<feature type="compositionally biased region" description="Polar residues" evidence="7">
    <location>
        <begin position="49"/>
        <end position="69"/>
    </location>
</feature>
<dbReference type="SUPFAM" id="SSF57701">
    <property type="entry name" value="Zn2/Cys6 DNA-binding domain"/>
    <property type="match status" value="1"/>
</dbReference>
<evidence type="ECO:0000256" key="3">
    <source>
        <dbReference type="ARBA" id="ARBA00023015"/>
    </source>
</evidence>
<dbReference type="InterPro" id="IPR036864">
    <property type="entry name" value="Zn2-C6_fun-type_DNA-bd_sf"/>
</dbReference>
<keyword evidence="5" id="KW-0804">Transcription</keyword>
<accession>A0ABR4I4J3</accession>
<evidence type="ECO:0000256" key="6">
    <source>
        <dbReference type="ARBA" id="ARBA00023242"/>
    </source>
</evidence>
<organism evidence="9 10">
    <name type="scientific">Aspergillus cavernicola</name>
    <dbReference type="NCBI Taxonomy" id="176166"/>
    <lineage>
        <taxon>Eukaryota</taxon>
        <taxon>Fungi</taxon>
        <taxon>Dikarya</taxon>
        <taxon>Ascomycota</taxon>
        <taxon>Pezizomycotina</taxon>
        <taxon>Eurotiomycetes</taxon>
        <taxon>Eurotiomycetidae</taxon>
        <taxon>Eurotiales</taxon>
        <taxon>Aspergillaceae</taxon>
        <taxon>Aspergillus</taxon>
        <taxon>Aspergillus subgen. Nidulantes</taxon>
    </lineage>
</organism>
<keyword evidence="10" id="KW-1185">Reference proteome</keyword>
<evidence type="ECO:0000313" key="10">
    <source>
        <dbReference type="Proteomes" id="UP001610335"/>
    </source>
</evidence>
<dbReference type="PROSITE" id="PS50048">
    <property type="entry name" value="ZN2_CY6_FUNGAL_2"/>
    <property type="match status" value="1"/>
</dbReference>
<dbReference type="CDD" id="cd00067">
    <property type="entry name" value="GAL4"/>
    <property type="match status" value="1"/>
</dbReference>
<dbReference type="SMART" id="SM00066">
    <property type="entry name" value="GAL4"/>
    <property type="match status" value="1"/>
</dbReference>
<keyword evidence="2" id="KW-0862">Zinc</keyword>
<dbReference type="Pfam" id="PF00172">
    <property type="entry name" value="Zn_clus"/>
    <property type="match status" value="1"/>
</dbReference>
<evidence type="ECO:0000256" key="5">
    <source>
        <dbReference type="ARBA" id="ARBA00023163"/>
    </source>
</evidence>
<comment type="caution">
    <text evidence="9">The sequence shown here is derived from an EMBL/GenBank/DDBJ whole genome shotgun (WGS) entry which is preliminary data.</text>
</comment>
<evidence type="ECO:0000256" key="4">
    <source>
        <dbReference type="ARBA" id="ARBA00023125"/>
    </source>
</evidence>
<protein>
    <recommendedName>
        <fullName evidence="8">Zn(2)-C6 fungal-type domain-containing protein</fullName>
    </recommendedName>
</protein>
<evidence type="ECO:0000256" key="1">
    <source>
        <dbReference type="ARBA" id="ARBA00004123"/>
    </source>
</evidence>
<dbReference type="EMBL" id="JBFXLS010000057">
    <property type="protein sequence ID" value="KAL2822683.1"/>
    <property type="molecule type" value="Genomic_DNA"/>
</dbReference>
<dbReference type="PANTHER" id="PTHR31845:SF10">
    <property type="entry name" value="ZN(II)2CYS6 TRANSCRIPTION FACTOR (EUROFUNG)"/>
    <property type="match status" value="1"/>
</dbReference>
<gene>
    <name evidence="9" type="ORF">BDW59DRAFT_163665</name>
</gene>
<feature type="domain" description="Zn(2)-C6 fungal-type" evidence="8">
    <location>
        <begin position="11"/>
        <end position="44"/>
    </location>
</feature>
<keyword evidence="3" id="KW-0805">Transcription regulation</keyword>